<sequence>MSAENESENEPVNAVATISTSEPNPLSLAIIWLQRAMIGLLLVGHLLLPLCANGDLLRDAAFCAQLGLFTSVVFLGGLSWRTAVPFLLVGLLVGAIWIRVFPAEYIRDYVVPALLVPQILAVVCLLLAALFWVQGTWNAVETRDLGPLQVSIRGLLIATTLIAITLAGANWLQTIASFYDGSPTYYVLVCLVDGFGSALLSLAAVWAIGTRGATVVKSLILLLLTAFLALVQIIAFGMADFWQYVAVYWGWYALLTFGSLWTMRLAGWQLIPSDRTLLSRLRGSSWSAS</sequence>
<keyword evidence="1" id="KW-1133">Transmembrane helix</keyword>
<feature type="transmembrane region" description="Helical" evidence="1">
    <location>
        <begin position="29"/>
        <end position="48"/>
    </location>
</feature>
<evidence type="ECO:0000313" key="3">
    <source>
        <dbReference type="Proteomes" id="UP000315017"/>
    </source>
</evidence>
<evidence type="ECO:0000256" key="1">
    <source>
        <dbReference type="SAM" id="Phobius"/>
    </source>
</evidence>
<evidence type="ECO:0000313" key="2">
    <source>
        <dbReference type="EMBL" id="QDU30704.1"/>
    </source>
</evidence>
<dbReference type="Proteomes" id="UP000315017">
    <property type="component" value="Chromosome"/>
</dbReference>
<dbReference type="EMBL" id="CP036274">
    <property type="protein sequence ID" value="QDU30704.1"/>
    <property type="molecule type" value="Genomic_DNA"/>
</dbReference>
<protein>
    <submittedName>
        <fullName evidence="2">Uncharacterized protein</fullName>
    </submittedName>
</protein>
<keyword evidence="1" id="KW-0812">Transmembrane</keyword>
<keyword evidence="3" id="KW-1185">Reference proteome</keyword>
<gene>
    <name evidence="2" type="ORF">ETAA8_58520</name>
</gene>
<feature type="transmembrane region" description="Helical" evidence="1">
    <location>
        <begin position="84"/>
        <end position="102"/>
    </location>
</feature>
<feature type="transmembrane region" description="Helical" evidence="1">
    <location>
        <begin position="152"/>
        <end position="172"/>
    </location>
</feature>
<feature type="transmembrane region" description="Helical" evidence="1">
    <location>
        <begin position="251"/>
        <end position="271"/>
    </location>
</feature>
<proteinExistence type="predicted"/>
<organism evidence="2 3">
    <name type="scientific">Anatilimnocola aggregata</name>
    <dbReference type="NCBI Taxonomy" id="2528021"/>
    <lineage>
        <taxon>Bacteria</taxon>
        <taxon>Pseudomonadati</taxon>
        <taxon>Planctomycetota</taxon>
        <taxon>Planctomycetia</taxon>
        <taxon>Pirellulales</taxon>
        <taxon>Pirellulaceae</taxon>
        <taxon>Anatilimnocola</taxon>
    </lineage>
</organism>
<name>A0A517YKE8_9BACT</name>
<feature type="transmembrane region" description="Helical" evidence="1">
    <location>
        <begin position="60"/>
        <end position="78"/>
    </location>
</feature>
<keyword evidence="1" id="KW-0472">Membrane</keyword>
<feature type="transmembrane region" description="Helical" evidence="1">
    <location>
        <begin position="220"/>
        <end position="239"/>
    </location>
</feature>
<dbReference type="KEGG" id="aagg:ETAA8_58520"/>
<feature type="transmembrane region" description="Helical" evidence="1">
    <location>
        <begin position="109"/>
        <end position="132"/>
    </location>
</feature>
<feature type="transmembrane region" description="Helical" evidence="1">
    <location>
        <begin position="184"/>
        <end position="208"/>
    </location>
</feature>
<dbReference type="RefSeq" id="WP_145096615.1">
    <property type="nucleotide sequence ID" value="NZ_CP036274.1"/>
</dbReference>
<reference evidence="2 3" key="1">
    <citation type="submission" date="2019-02" db="EMBL/GenBank/DDBJ databases">
        <title>Deep-cultivation of Planctomycetes and their phenomic and genomic characterization uncovers novel biology.</title>
        <authorList>
            <person name="Wiegand S."/>
            <person name="Jogler M."/>
            <person name="Boedeker C."/>
            <person name="Pinto D."/>
            <person name="Vollmers J."/>
            <person name="Rivas-Marin E."/>
            <person name="Kohn T."/>
            <person name="Peeters S.H."/>
            <person name="Heuer A."/>
            <person name="Rast P."/>
            <person name="Oberbeckmann S."/>
            <person name="Bunk B."/>
            <person name="Jeske O."/>
            <person name="Meyerdierks A."/>
            <person name="Storesund J.E."/>
            <person name="Kallscheuer N."/>
            <person name="Luecker S."/>
            <person name="Lage O.M."/>
            <person name="Pohl T."/>
            <person name="Merkel B.J."/>
            <person name="Hornburger P."/>
            <person name="Mueller R.-W."/>
            <person name="Bruemmer F."/>
            <person name="Labrenz M."/>
            <person name="Spormann A.M."/>
            <person name="Op den Camp H."/>
            <person name="Overmann J."/>
            <person name="Amann R."/>
            <person name="Jetten M.S.M."/>
            <person name="Mascher T."/>
            <person name="Medema M.H."/>
            <person name="Devos D.P."/>
            <person name="Kaster A.-K."/>
            <person name="Ovreas L."/>
            <person name="Rohde M."/>
            <person name="Galperin M.Y."/>
            <person name="Jogler C."/>
        </authorList>
    </citation>
    <scope>NUCLEOTIDE SEQUENCE [LARGE SCALE GENOMIC DNA]</scope>
    <source>
        <strain evidence="2 3">ETA_A8</strain>
    </source>
</reference>
<dbReference type="AlphaFoldDB" id="A0A517YKE8"/>
<accession>A0A517YKE8</accession>